<proteinExistence type="predicted"/>
<dbReference type="Gene3D" id="1.25.40.180">
    <property type="match status" value="1"/>
</dbReference>
<evidence type="ECO:0000256" key="2">
    <source>
        <dbReference type="ARBA" id="ARBA00023242"/>
    </source>
</evidence>
<dbReference type="PROSITE" id="PS51366">
    <property type="entry name" value="MI"/>
    <property type="match status" value="1"/>
</dbReference>
<organism evidence="4">
    <name type="scientific">Cryptosporidium canis</name>
    <dbReference type="NCBI Taxonomy" id="195482"/>
    <lineage>
        <taxon>Eukaryota</taxon>
        <taxon>Sar</taxon>
        <taxon>Alveolata</taxon>
        <taxon>Apicomplexa</taxon>
        <taxon>Conoidasida</taxon>
        <taxon>Coccidia</taxon>
        <taxon>Eucoccidiorida</taxon>
        <taxon>Eimeriorina</taxon>
        <taxon>Cryptosporidiidae</taxon>
        <taxon>Cryptosporidium</taxon>
    </lineage>
</organism>
<dbReference type="EMBL" id="JAPCXC010000017">
    <property type="protein sequence ID" value="KAJ1611205.1"/>
    <property type="molecule type" value="Genomic_DNA"/>
</dbReference>
<comment type="caution">
    <text evidence="4">The sequence shown here is derived from an EMBL/GenBank/DDBJ whole genome shotgun (WGS) entry which is preliminary data.</text>
</comment>
<feature type="domain" description="MI" evidence="3">
    <location>
        <begin position="526"/>
        <end position="648"/>
    </location>
</feature>
<dbReference type="OrthoDB" id="10260961at2759"/>
<evidence type="ECO:0000313" key="4">
    <source>
        <dbReference type="EMBL" id="KAJ1611205.1"/>
    </source>
</evidence>
<name>A0A9D5DII8_9CRYT</name>
<comment type="subcellular location">
    <subcellularLocation>
        <location evidence="1">Nucleus</location>
    </subcellularLocation>
</comment>
<protein>
    <submittedName>
        <fullName evidence="4">Sgd1p</fullName>
    </submittedName>
</protein>
<dbReference type="GO" id="GO:0005730">
    <property type="term" value="C:nucleolus"/>
    <property type="evidence" value="ECO:0007669"/>
    <property type="project" value="TreeGrafter"/>
</dbReference>
<dbReference type="AlphaFoldDB" id="A0A9D5DII8"/>
<dbReference type="GO" id="GO:0003723">
    <property type="term" value="F:RNA binding"/>
    <property type="evidence" value="ECO:0007669"/>
    <property type="project" value="TreeGrafter"/>
</dbReference>
<dbReference type="InterPro" id="IPR050781">
    <property type="entry name" value="CWC22_splicing_factor"/>
</dbReference>
<sequence>MPNGAFGMKKEYDEEDITILEKKLGIIKGNKASEQNSEKKRKALYKKIEKEDGIGDDFLDLLDGIISISSTKKRKANDKPTPKIKKGRKIDHSIIQNIQVPSLEIADKPILNWQNKFRQNVQGLLNRLSEGNMTIILEKLFELVKSTTNHAYNNNRFEYESLMKQRNESIQAIIGYFVDDNCTIDRLIVITDIIESDLIFLFIKSCIIQPQNNVSLITVYSALVSSLGILLESNFILRLTIALNFIYNKTLSEIMQNIGPKADIYNSKLILRHIIISLVTIYRCGFISSTVLESFIKTGMNCYDLSKSNINYWECFFDNLLTIIRGSALYLRDESIYIYETIIEEIESKPPTKVNLEHKCPNIADHNYPDNYTHTKRLKFIIDEVREWKHCFRGRSLNQRLKRREGILERQLNTVHCWSLNCVLLKYLQIIYTDKKNVINFGKLDLVSYPKTLIEYKWRDNNKNLYSMYLNKFQEDVMNKLINFYSIGKKQSDQSQIKNAEDKVTKNIITDNNLLNLASKMRFTSDIQKSVFVALIGAIDEYDAISRLTSLNIIQSKAHLSSVINVIIISSLSEHTYNPFYYKVIQGLTELPAIISKKVNKEINICFSQKLGIIDTLSIRKILILCQLVKDCILGGIFDLNIIRFINIGDINALAGQTGLFLKELIMSILIYKKKTDGRLTIEIFSSITKMQDIKEVIIFVIQSFIIPAIEKNSIESNNSNEISKIELLELCKLL</sequence>
<keyword evidence="2" id="KW-0539">Nucleus</keyword>
<dbReference type="GO" id="GO:0042274">
    <property type="term" value="P:ribosomal small subunit biogenesis"/>
    <property type="evidence" value="ECO:0007669"/>
    <property type="project" value="TreeGrafter"/>
</dbReference>
<dbReference type="InterPro" id="IPR003891">
    <property type="entry name" value="Initiation_fac_eIF4g_MI"/>
</dbReference>
<dbReference type="PANTHER" id="PTHR18034:SF4">
    <property type="entry name" value="NUCLEOLAR MIF4G DOMAIN-CONTAINING PROTEIN 1"/>
    <property type="match status" value="1"/>
</dbReference>
<dbReference type="Proteomes" id="UP001067231">
    <property type="component" value="Unassembled WGS sequence"/>
</dbReference>
<gene>
    <name evidence="4" type="ORF">OJ253_910</name>
</gene>
<evidence type="ECO:0000259" key="3">
    <source>
        <dbReference type="PROSITE" id="PS51366"/>
    </source>
</evidence>
<accession>A0A9D5DII8</accession>
<reference evidence="4" key="1">
    <citation type="submission" date="2022-10" db="EMBL/GenBank/DDBJ databases">
        <title>Adaptive evolution leads to modifications in subtelomeric GC content in a zoonotic Cryptosporidium species.</title>
        <authorList>
            <person name="Li J."/>
            <person name="Feng Y."/>
            <person name="Xiao L."/>
        </authorList>
    </citation>
    <scope>NUCLEOTIDE SEQUENCE</scope>
    <source>
        <strain evidence="4">33844</strain>
    </source>
</reference>
<evidence type="ECO:0000256" key="1">
    <source>
        <dbReference type="ARBA" id="ARBA00004123"/>
    </source>
</evidence>
<dbReference type="PANTHER" id="PTHR18034">
    <property type="entry name" value="CELL CYCLE CONTROL PROTEIN CWF22-RELATED"/>
    <property type="match status" value="1"/>
</dbReference>